<sequence length="164" mass="18847">MARDHPPHHRITLDKYRRPVAVQSFTLNITTVQGFETFIASLTNKSFCKEKEGTGVDLVLSCVDNYEARMVVNQVVTMVKHKTITLFFKRTNEEQQVEGNDDEIQESKRQNGSTSEPVTIFKNRLRNKMSDENLANSMVIYIEKEIANKFDSESIIEEFKGLKA</sequence>
<keyword evidence="3" id="KW-1185">Reference proteome</keyword>
<dbReference type="Proteomes" id="UP000245207">
    <property type="component" value="Unassembled WGS sequence"/>
</dbReference>
<evidence type="ECO:0000313" key="3">
    <source>
        <dbReference type="Proteomes" id="UP000245207"/>
    </source>
</evidence>
<dbReference type="OrthoDB" id="1728517at2759"/>
<gene>
    <name evidence="2" type="ORF">CTI12_AA243220</name>
</gene>
<dbReference type="STRING" id="35608.A0A2U1NPM1"/>
<reference evidence="2 3" key="1">
    <citation type="journal article" date="2018" name="Mol. Plant">
        <title>The genome of Artemisia annua provides insight into the evolution of Asteraceae family and artemisinin biosynthesis.</title>
        <authorList>
            <person name="Shen Q."/>
            <person name="Zhang L."/>
            <person name="Liao Z."/>
            <person name="Wang S."/>
            <person name="Yan T."/>
            <person name="Shi P."/>
            <person name="Liu M."/>
            <person name="Fu X."/>
            <person name="Pan Q."/>
            <person name="Wang Y."/>
            <person name="Lv Z."/>
            <person name="Lu X."/>
            <person name="Zhang F."/>
            <person name="Jiang W."/>
            <person name="Ma Y."/>
            <person name="Chen M."/>
            <person name="Hao X."/>
            <person name="Li L."/>
            <person name="Tang Y."/>
            <person name="Lv G."/>
            <person name="Zhou Y."/>
            <person name="Sun X."/>
            <person name="Brodelius P.E."/>
            <person name="Rose J.K.C."/>
            <person name="Tang K."/>
        </authorList>
    </citation>
    <scope>NUCLEOTIDE SEQUENCE [LARGE SCALE GENOMIC DNA]</scope>
    <source>
        <strain evidence="3">cv. Huhao1</strain>
        <tissue evidence="2">Leaf</tissue>
    </source>
</reference>
<dbReference type="Gene3D" id="3.40.50.720">
    <property type="entry name" value="NAD(P)-binding Rossmann-like Domain"/>
    <property type="match status" value="1"/>
</dbReference>
<dbReference type="EMBL" id="PKPP01002408">
    <property type="protein sequence ID" value="PWA75454.1"/>
    <property type="molecule type" value="Genomic_DNA"/>
</dbReference>
<comment type="caution">
    <text evidence="2">The sequence shown here is derived from an EMBL/GenBank/DDBJ whole genome shotgun (WGS) entry which is preliminary data.</text>
</comment>
<proteinExistence type="predicted"/>
<dbReference type="AlphaFoldDB" id="A0A2U1NPM1"/>
<evidence type="ECO:0000313" key="2">
    <source>
        <dbReference type="EMBL" id="PWA75454.1"/>
    </source>
</evidence>
<name>A0A2U1NPM1_ARTAN</name>
<accession>A0A2U1NPM1</accession>
<organism evidence="2 3">
    <name type="scientific">Artemisia annua</name>
    <name type="common">Sweet wormwood</name>
    <dbReference type="NCBI Taxonomy" id="35608"/>
    <lineage>
        <taxon>Eukaryota</taxon>
        <taxon>Viridiplantae</taxon>
        <taxon>Streptophyta</taxon>
        <taxon>Embryophyta</taxon>
        <taxon>Tracheophyta</taxon>
        <taxon>Spermatophyta</taxon>
        <taxon>Magnoliopsida</taxon>
        <taxon>eudicotyledons</taxon>
        <taxon>Gunneridae</taxon>
        <taxon>Pentapetalae</taxon>
        <taxon>asterids</taxon>
        <taxon>campanulids</taxon>
        <taxon>Asterales</taxon>
        <taxon>Asteraceae</taxon>
        <taxon>Asteroideae</taxon>
        <taxon>Anthemideae</taxon>
        <taxon>Artemisiinae</taxon>
        <taxon>Artemisia</taxon>
    </lineage>
</organism>
<protein>
    <submittedName>
        <fullName evidence="2">D-isomer specific 2-hydroxyacid dehydrogenase, NAD-binding</fullName>
    </submittedName>
</protein>
<feature type="region of interest" description="Disordered" evidence="1">
    <location>
        <begin position="95"/>
        <end position="116"/>
    </location>
</feature>
<evidence type="ECO:0000256" key="1">
    <source>
        <dbReference type="SAM" id="MobiDB-lite"/>
    </source>
</evidence>
<feature type="compositionally biased region" description="Acidic residues" evidence="1">
    <location>
        <begin position="95"/>
        <end position="104"/>
    </location>
</feature>